<dbReference type="InterPro" id="IPR044726">
    <property type="entry name" value="ABCC_6TM_D2"/>
</dbReference>
<name>A0AAN7P9A9_9COLE</name>
<dbReference type="GO" id="GO:0005524">
    <property type="term" value="F:ATP binding"/>
    <property type="evidence" value="ECO:0007669"/>
    <property type="project" value="UniProtKB-KW"/>
</dbReference>
<feature type="transmembrane region" description="Helical" evidence="10">
    <location>
        <begin position="133"/>
        <end position="153"/>
    </location>
</feature>
<feature type="domain" description="ABC transporter" evidence="11">
    <location>
        <begin position="1105"/>
        <end position="1333"/>
    </location>
</feature>
<keyword evidence="8 10" id="KW-0472">Membrane</keyword>
<dbReference type="SUPFAM" id="SSF90123">
    <property type="entry name" value="ABC transporter transmembrane region"/>
    <property type="match status" value="2"/>
</dbReference>
<dbReference type="PROSITE" id="PS50929">
    <property type="entry name" value="ABC_TM1F"/>
    <property type="match status" value="2"/>
</dbReference>
<dbReference type="FunFam" id="3.40.50.300:FF:000163">
    <property type="entry name" value="Multidrug resistance-associated protein member 4"/>
    <property type="match status" value="1"/>
</dbReference>
<feature type="region of interest" description="Disordered" evidence="9">
    <location>
        <begin position="1348"/>
        <end position="1367"/>
    </location>
</feature>
<keyword evidence="3 10" id="KW-0812">Transmembrane</keyword>
<evidence type="ECO:0000259" key="11">
    <source>
        <dbReference type="PROSITE" id="PS50893"/>
    </source>
</evidence>
<feature type="domain" description="ABC transporter" evidence="11">
    <location>
        <begin position="414"/>
        <end position="637"/>
    </location>
</feature>
<evidence type="ECO:0000256" key="8">
    <source>
        <dbReference type="ARBA" id="ARBA00023136"/>
    </source>
</evidence>
<dbReference type="PROSITE" id="PS50893">
    <property type="entry name" value="ABC_TRANSPORTER_2"/>
    <property type="match status" value="2"/>
</dbReference>
<evidence type="ECO:0000256" key="3">
    <source>
        <dbReference type="ARBA" id="ARBA00022692"/>
    </source>
</evidence>
<gene>
    <name evidence="13" type="ORF">RN001_007244</name>
</gene>
<evidence type="ECO:0000313" key="14">
    <source>
        <dbReference type="Proteomes" id="UP001353858"/>
    </source>
</evidence>
<keyword evidence="5" id="KW-0547">Nucleotide-binding</keyword>
<keyword evidence="2" id="KW-0813">Transport</keyword>
<feature type="transmembrane region" description="Helical" evidence="10">
    <location>
        <begin position="318"/>
        <end position="341"/>
    </location>
</feature>
<evidence type="ECO:0000313" key="13">
    <source>
        <dbReference type="EMBL" id="KAK4879098.1"/>
    </source>
</evidence>
<evidence type="ECO:0000256" key="2">
    <source>
        <dbReference type="ARBA" id="ARBA00022448"/>
    </source>
</evidence>
<dbReference type="InterPro" id="IPR036640">
    <property type="entry name" value="ABC1_TM_sf"/>
</dbReference>
<evidence type="ECO:0000256" key="4">
    <source>
        <dbReference type="ARBA" id="ARBA00022737"/>
    </source>
</evidence>
<dbReference type="Gene3D" id="1.20.1560.10">
    <property type="entry name" value="ABC transporter type 1, transmembrane domain"/>
    <property type="match status" value="2"/>
</dbReference>
<feature type="transmembrane region" description="Helical" evidence="10">
    <location>
        <begin position="353"/>
        <end position="376"/>
    </location>
</feature>
<feature type="transmembrane region" description="Helical" evidence="10">
    <location>
        <begin position="1011"/>
        <end position="1031"/>
    </location>
</feature>
<proteinExistence type="predicted"/>
<keyword evidence="4" id="KW-0677">Repeat</keyword>
<evidence type="ECO:0000256" key="7">
    <source>
        <dbReference type="ARBA" id="ARBA00022989"/>
    </source>
</evidence>
<dbReference type="InterPro" id="IPR017871">
    <property type="entry name" value="ABC_transporter-like_CS"/>
</dbReference>
<dbReference type="EMBL" id="JARPUR010000003">
    <property type="protein sequence ID" value="KAK4879098.1"/>
    <property type="molecule type" value="Genomic_DNA"/>
</dbReference>
<evidence type="ECO:0000256" key="9">
    <source>
        <dbReference type="SAM" id="MobiDB-lite"/>
    </source>
</evidence>
<dbReference type="InterPro" id="IPR027417">
    <property type="entry name" value="P-loop_NTPase"/>
</dbReference>
<keyword evidence="7 10" id="KW-1133">Transmembrane helix</keyword>
<feature type="domain" description="ABC transmembrane type-1" evidence="12">
    <location>
        <begin position="825"/>
        <end position="1071"/>
    </location>
</feature>
<feature type="transmembrane region" description="Helical" evidence="10">
    <location>
        <begin position="205"/>
        <end position="227"/>
    </location>
</feature>
<dbReference type="GO" id="GO:0016887">
    <property type="term" value="F:ATP hydrolysis activity"/>
    <property type="evidence" value="ECO:0007669"/>
    <property type="project" value="InterPro"/>
</dbReference>
<dbReference type="PANTHER" id="PTHR24223">
    <property type="entry name" value="ATP-BINDING CASSETTE SUB-FAMILY C"/>
    <property type="match status" value="1"/>
</dbReference>
<evidence type="ECO:0000259" key="12">
    <source>
        <dbReference type="PROSITE" id="PS50929"/>
    </source>
</evidence>
<dbReference type="InterPro" id="IPR003593">
    <property type="entry name" value="AAA+_ATPase"/>
</dbReference>
<dbReference type="CDD" id="cd18580">
    <property type="entry name" value="ABC_6TM_ABCC_D2"/>
    <property type="match status" value="1"/>
</dbReference>
<dbReference type="FunFam" id="3.40.50.300:FF:000973">
    <property type="entry name" value="Multidrug resistance-associated protein 4"/>
    <property type="match status" value="1"/>
</dbReference>
<dbReference type="PANTHER" id="PTHR24223:SF415">
    <property type="entry name" value="FI20190P1"/>
    <property type="match status" value="1"/>
</dbReference>
<feature type="domain" description="ABC transmembrane type-1" evidence="12">
    <location>
        <begin position="105"/>
        <end position="376"/>
    </location>
</feature>
<dbReference type="FunFam" id="1.20.1560.10:FF:000026">
    <property type="entry name" value="Multidrug resistance-associated protein lethal(2)03659"/>
    <property type="match status" value="1"/>
</dbReference>
<feature type="transmembrane region" description="Helical" evidence="10">
    <location>
        <begin position="92"/>
        <end position="113"/>
    </location>
</feature>
<evidence type="ECO:0000256" key="6">
    <source>
        <dbReference type="ARBA" id="ARBA00022840"/>
    </source>
</evidence>
<dbReference type="InterPro" id="IPR050173">
    <property type="entry name" value="ABC_transporter_C-like"/>
</dbReference>
<keyword evidence="6" id="KW-0067">ATP-binding</keyword>
<dbReference type="SUPFAM" id="SSF52540">
    <property type="entry name" value="P-loop containing nucleoside triphosphate hydrolases"/>
    <property type="match status" value="2"/>
</dbReference>
<comment type="caution">
    <text evidence="13">The sequence shown here is derived from an EMBL/GenBank/DDBJ whole genome shotgun (WGS) entry which is preliminary data.</text>
</comment>
<feature type="transmembrane region" description="Helical" evidence="10">
    <location>
        <begin position="826"/>
        <end position="848"/>
    </location>
</feature>
<dbReference type="InterPro" id="IPR003439">
    <property type="entry name" value="ABC_transporter-like_ATP-bd"/>
</dbReference>
<feature type="transmembrane region" description="Helical" evidence="10">
    <location>
        <begin position="1037"/>
        <end position="1059"/>
    </location>
</feature>
<dbReference type="Gene3D" id="3.40.50.300">
    <property type="entry name" value="P-loop containing nucleotide triphosphate hydrolases"/>
    <property type="match status" value="2"/>
</dbReference>
<evidence type="ECO:0000256" key="10">
    <source>
        <dbReference type="SAM" id="Phobius"/>
    </source>
</evidence>
<dbReference type="CDD" id="cd03244">
    <property type="entry name" value="ABCC_MRP_domain2"/>
    <property type="match status" value="1"/>
</dbReference>
<organism evidence="13 14">
    <name type="scientific">Aquatica leii</name>
    <dbReference type="NCBI Taxonomy" id="1421715"/>
    <lineage>
        <taxon>Eukaryota</taxon>
        <taxon>Metazoa</taxon>
        <taxon>Ecdysozoa</taxon>
        <taxon>Arthropoda</taxon>
        <taxon>Hexapoda</taxon>
        <taxon>Insecta</taxon>
        <taxon>Pterygota</taxon>
        <taxon>Neoptera</taxon>
        <taxon>Endopterygota</taxon>
        <taxon>Coleoptera</taxon>
        <taxon>Polyphaga</taxon>
        <taxon>Elateriformia</taxon>
        <taxon>Elateroidea</taxon>
        <taxon>Lampyridae</taxon>
        <taxon>Luciolinae</taxon>
        <taxon>Aquatica</taxon>
    </lineage>
</organism>
<evidence type="ECO:0000256" key="1">
    <source>
        <dbReference type="ARBA" id="ARBA00004141"/>
    </source>
</evidence>
<dbReference type="CDD" id="cd18579">
    <property type="entry name" value="ABC_6TM_ABCC_D1"/>
    <property type="match status" value="1"/>
</dbReference>
<dbReference type="Pfam" id="PF00005">
    <property type="entry name" value="ABC_tran"/>
    <property type="match status" value="2"/>
</dbReference>
<comment type="subcellular location">
    <subcellularLocation>
        <location evidence="1">Membrane</location>
        <topology evidence="1">Multi-pass membrane protein</topology>
    </subcellularLocation>
</comment>
<feature type="transmembrane region" description="Helical" evidence="10">
    <location>
        <begin position="691"/>
        <end position="711"/>
    </location>
</feature>
<dbReference type="SMART" id="SM00382">
    <property type="entry name" value="AAA"/>
    <property type="match status" value="2"/>
</dbReference>
<dbReference type="Proteomes" id="UP001353858">
    <property type="component" value="Unassembled WGS sequence"/>
</dbReference>
<dbReference type="GO" id="GO:0016020">
    <property type="term" value="C:membrane"/>
    <property type="evidence" value="ECO:0007669"/>
    <property type="project" value="UniProtKB-SubCell"/>
</dbReference>
<protein>
    <submittedName>
        <fullName evidence="13">Uncharacterized protein</fullName>
    </submittedName>
</protein>
<feature type="transmembrane region" description="Helical" evidence="10">
    <location>
        <begin position="233"/>
        <end position="253"/>
    </location>
</feature>
<dbReference type="CDD" id="cd03250">
    <property type="entry name" value="ABCC_MRP_domain1"/>
    <property type="match status" value="1"/>
</dbReference>
<evidence type="ECO:0000256" key="5">
    <source>
        <dbReference type="ARBA" id="ARBA00022741"/>
    </source>
</evidence>
<keyword evidence="14" id="KW-1185">Reference proteome</keyword>
<dbReference type="FunFam" id="1.20.1560.10:FF:000014">
    <property type="entry name" value="Multidrug resistance-associated protein member 4"/>
    <property type="match status" value="1"/>
</dbReference>
<accession>A0AAN7P9A9</accession>
<dbReference type="InterPro" id="IPR044746">
    <property type="entry name" value="ABCC_6TM_D1"/>
</dbReference>
<sequence>MDFSKKYENPSPEVKANPLSRLLFCWTFPIFCYGYKNNLEIKDLYNINKCDISDTLGDTLERNWEEECARAKKLSKQPEFVRAIRKTFLKPYSIFGIELFLQCIVLKMAQPLVLAELIKYFDPLRPSSSLEGWLLSSGVIIMAFINIVIMHHASLGQGRIGMHCRIASCSLIYRKLLRLNKATATNTAAGQVVNLLSNDVLRFDLVPFFLHYIWIMPIQTIVAGAIMYSSIGYAAFAGLAALTIQAVPLQGYLSHLQGKFRLKIANRTDRRVQLMNEITAGIQVIKMYAWEKPFEEMVRLARKLEIDVIAVATQIRGFLVSLMVYTERFTLFLTIITYVLLGNRLTGDKVFSMAQFFNTIQLYMAIFYPLAVAFYAEAKISVKRIEEFLLQDEIHINTNAQIIESEEPSKKGLIKVSNGKASWIRSPIVHTLTNIHLDIKPGTLCAVVGQVGAGKSSLLNLILKELPLSCGTLEVFGKVSYASQEPWLFVSTVRNNILFGQPYVKNRYKNIVNVCALERDFELLPNADKTLVGERGASLSGGQRARINLARAVYRQADIYLFDDPLSAVDTHVGKHLFEECILKYLGDKTRILVTHQLQFLKHADVIVIVNNGQIEKMGTYGELIDKELAHLRFDDEHEKVVENVPPSPLLSVISRDSTIEEDDENEPHETQELMEKGAISSSLYLAYMKAGGPIILLLFFLFTLILAQIACNASDLWVTSWTNAEEQRVLFNATNNVSENISKFDKLIATDILNASDVTNLNSTDTNNLVNLLPTEYPTDLNESFTTDEIATTTYSELSTLPNLNLKNDSARMETNEIYSTPTYIYVYTVLILLAIVLTTFRSVLFLKICMNASRGLHDTMFSNVLRATMRFFDTNPSGRILNRFSKDMGAVDEILPKALLDTFQIFMVMSGILVMVFIVTPWMILPTAILAFLFYIFRVIYLATAQDIKRLEGITRAPAFSHVSASLSGLTTIRASGAQSMITKEFDEIQDQHTGAWFLFLAASETFGFYLDVISIVFLAIVTFQFLIFDDGTTLSGHVGLVISQSLILSGMLQFGMRQTAEVASQMTSVERIMQYTRLDKEGPLESMPTKKPHRDWPQHGRVEFKNVVLSYIPGEIVLNNLNFVIEPGEKVGIVGRTGAGKSSLIAALFKLAPCEGTITIDDVNINDIGLHDLRSKISIIPQEPVLFSASLRHNLDPLNKCDDKLLWKALEDVELKYTIDNLSQEVKEGGSNFSTGQRQLLCLARAVIRNNKILVMDEATANVDHQTDALIQNTIRKNFKDCTVLTIAHRLNTVMDSDKVLIMDAGQVVEFGRPHELLQIPNGYFSKMLKETGSGMENKLRRVAEESYNKEMDGEVKKDDEENE</sequence>
<reference evidence="14" key="1">
    <citation type="submission" date="2023-01" db="EMBL/GenBank/DDBJ databases">
        <title>Key to firefly adult light organ development and bioluminescence: homeobox transcription factors regulate luciferase expression and transportation to peroxisome.</title>
        <authorList>
            <person name="Fu X."/>
        </authorList>
    </citation>
    <scope>NUCLEOTIDE SEQUENCE [LARGE SCALE GENOMIC DNA]</scope>
</reference>
<dbReference type="InterPro" id="IPR011527">
    <property type="entry name" value="ABC1_TM_dom"/>
</dbReference>
<dbReference type="Pfam" id="PF00664">
    <property type="entry name" value="ABC_membrane"/>
    <property type="match status" value="2"/>
</dbReference>
<dbReference type="PROSITE" id="PS00211">
    <property type="entry name" value="ABC_TRANSPORTER_1"/>
    <property type="match status" value="1"/>
</dbReference>
<dbReference type="GO" id="GO:0140359">
    <property type="term" value="F:ABC-type transporter activity"/>
    <property type="evidence" value="ECO:0007669"/>
    <property type="project" value="InterPro"/>
</dbReference>